<feature type="compositionally biased region" description="Polar residues" evidence="1">
    <location>
        <begin position="459"/>
        <end position="477"/>
    </location>
</feature>
<reference evidence="3 4" key="1">
    <citation type="journal article" date="2015" name="Sci. Rep.">
        <title>Genome of the facultative scuticociliatosis pathogen Pseudocohnilembus persalinus provides insight into its virulence through horizontal gene transfer.</title>
        <authorList>
            <person name="Xiong J."/>
            <person name="Wang G."/>
            <person name="Cheng J."/>
            <person name="Tian M."/>
            <person name="Pan X."/>
            <person name="Warren A."/>
            <person name="Jiang C."/>
            <person name="Yuan D."/>
            <person name="Miao W."/>
        </authorList>
    </citation>
    <scope>NUCLEOTIDE SEQUENCE [LARGE SCALE GENOMIC DNA]</scope>
    <source>
        <strain evidence="3">36N120E</strain>
    </source>
</reference>
<evidence type="ECO:0000313" key="3">
    <source>
        <dbReference type="EMBL" id="KRX08539.1"/>
    </source>
</evidence>
<dbReference type="EMBL" id="LDAU01000063">
    <property type="protein sequence ID" value="KRX08539.1"/>
    <property type="molecule type" value="Genomic_DNA"/>
</dbReference>
<dbReference type="PROSITE" id="PS50969">
    <property type="entry name" value="FCP1"/>
    <property type="match status" value="1"/>
</dbReference>
<name>A0A0V0R220_PSEPJ</name>
<dbReference type="AlphaFoldDB" id="A0A0V0R220"/>
<feature type="compositionally biased region" description="Basic and acidic residues" evidence="1">
    <location>
        <begin position="359"/>
        <end position="375"/>
    </location>
</feature>
<dbReference type="Gene3D" id="3.40.50.1000">
    <property type="entry name" value="HAD superfamily/HAD-like"/>
    <property type="match status" value="1"/>
</dbReference>
<dbReference type="SMART" id="SM00028">
    <property type="entry name" value="TPR"/>
    <property type="match status" value="2"/>
</dbReference>
<dbReference type="PANTHER" id="PTHR12210">
    <property type="entry name" value="DULLARD PROTEIN PHOSPHATASE"/>
    <property type="match status" value="1"/>
</dbReference>
<evidence type="ECO:0000259" key="2">
    <source>
        <dbReference type="PROSITE" id="PS50969"/>
    </source>
</evidence>
<feature type="domain" description="FCP1 homology" evidence="2">
    <location>
        <begin position="506"/>
        <end position="666"/>
    </location>
</feature>
<proteinExistence type="predicted"/>
<keyword evidence="4" id="KW-1185">Reference proteome</keyword>
<gene>
    <name evidence="3" type="ORF">PPERSA_13020</name>
</gene>
<dbReference type="InterPro" id="IPR036412">
    <property type="entry name" value="HAD-like_sf"/>
</dbReference>
<dbReference type="SUPFAM" id="SSF56784">
    <property type="entry name" value="HAD-like"/>
    <property type="match status" value="1"/>
</dbReference>
<dbReference type="InParanoid" id="A0A0V0R220"/>
<dbReference type="CDD" id="cd07521">
    <property type="entry name" value="HAD_FCP1-like"/>
    <property type="match status" value="1"/>
</dbReference>
<feature type="region of interest" description="Disordered" evidence="1">
    <location>
        <begin position="52"/>
        <end position="79"/>
    </location>
</feature>
<dbReference type="Gene3D" id="1.25.40.10">
    <property type="entry name" value="Tetratricopeptide repeat domain"/>
    <property type="match status" value="1"/>
</dbReference>
<dbReference type="SMART" id="SM00577">
    <property type="entry name" value="CPDc"/>
    <property type="match status" value="1"/>
</dbReference>
<feature type="region of interest" description="Disordered" evidence="1">
    <location>
        <begin position="458"/>
        <end position="488"/>
    </location>
</feature>
<evidence type="ECO:0000313" key="4">
    <source>
        <dbReference type="Proteomes" id="UP000054937"/>
    </source>
</evidence>
<accession>A0A0V0R220</accession>
<dbReference type="InterPro" id="IPR019734">
    <property type="entry name" value="TPR_rpt"/>
</dbReference>
<dbReference type="InterPro" id="IPR004274">
    <property type="entry name" value="FCP1_dom"/>
</dbReference>
<dbReference type="SUPFAM" id="SSF48452">
    <property type="entry name" value="TPR-like"/>
    <property type="match status" value="1"/>
</dbReference>
<dbReference type="OrthoDB" id="277011at2759"/>
<dbReference type="InterPro" id="IPR011990">
    <property type="entry name" value="TPR-like_helical_dom_sf"/>
</dbReference>
<feature type="region of interest" description="Disordered" evidence="1">
    <location>
        <begin position="310"/>
        <end position="415"/>
    </location>
</feature>
<dbReference type="InterPro" id="IPR050365">
    <property type="entry name" value="TIM50"/>
</dbReference>
<comment type="caution">
    <text evidence="3">The sequence shown here is derived from an EMBL/GenBank/DDBJ whole genome shotgun (WGS) entry which is preliminary data.</text>
</comment>
<sequence>MMAFKRAGNAQFKKKNYLDALNAYEEGILKYEVNQEIQKRLTNLTSQSLNLQQQQKQQYDNQKQKSTDSFGQQNNKINSNFKNNNNNCDELFKIYVSLITNKALCEINLKCFRNALESVNQVLKIDENNIKALYRRAQAQKEIGVEYLEDFRKMQNNKIYSKERLEIQIGEVIFYLENSLNDYYKVKQQEPNNNTVIQDLSFINKNLPYLKKEYMRLINRSLILKKQSSLNEQLMNECKQNWHSNYLDQLFQQEEDIQENLMNEDVCPYCQNLEKSSHSLKDIDQQDLQDQQVKGQQQQKNETKILQETVDNKQNVQNSVQDQKSSVKQEQNTESSKKSSKKSKKSKKGKESSQSSSSSEKENMREKNTVEELKKNQAINNNENEITAVEKQNEKQQKESQQFQGQRSKDVNQKGSELKGYYTDLKYMKFNFKLEENEVTYNSQLTENKLRNQLHHQYKIQSNKSSSKGKTSCNYSKQNKRKMSAVVTQTSRPKAPFLPAIPEGLQETKKYTLVLDLDKTLIYSQRLEFLKNNDRYVTYLRPNLYTFLDHVKKYYELVIFTAAEQDYADKIIDYFDPEHKYFEKDKILYKQHVKFTTNKDKETGEEYKEQFKDLKMIGRDLSRTLIIDDIEQNFALQKKNGIKIPAYEGGREDNALLLLIPVLQFFVNYNLTIEEASQIRLFNPVFKKD</sequence>
<organism evidence="3 4">
    <name type="scientific">Pseudocohnilembus persalinus</name>
    <name type="common">Ciliate</name>
    <dbReference type="NCBI Taxonomy" id="266149"/>
    <lineage>
        <taxon>Eukaryota</taxon>
        <taxon>Sar</taxon>
        <taxon>Alveolata</taxon>
        <taxon>Ciliophora</taxon>
        <taxon>Intramacronucleata</taxon>
        <taxon>Oligohymenophorea</taxon>
        <taxon>Scuticociliatia</taxon>
        <taxon>Philasterida</taxon>
        <taxon>Pseudocohnilembidae</taxon>
        <taxon>Pseudocohnilembus</taxon>
    </lineage>
</organism>
<feature type="compositionally biased region" description="Polar residues" evidence="1">
    <location>
        <begin position="312"/>
        <end position="333"/>
    </location>
</feature>
<dbReference type="InterPro" id="IPR023214">
    <property type="entry name" value="HAD_sf"/>
</dbReference>
<feature type="compositionally biased region" description="Low complexity" evidence="1">
    <location>
        <begin position="52"/>
        <end position="61"/>
    </location>
</feature>
<dbReference type="Pfam" id="PF03031">
    <property type="entry name" value="NIF"/>
    <property type="match status" value="1"/>
</dbReference>
<protein>
    <submittedName>
        <fullName evidence="3">HAD-like domain</fullName>
    </submittedName>
</protein>
<feature type="compositionally biased region" description="Basic residues" evidence="1">
    <location>
        <begin position="338"/>
        <end position="348"/>
    </location>
</feature>
<dbReference type="Proteomes" id="UP000054937">
    <property type="component" value="Unassembled WGS sequence"/>
</dbReference>
<evidence type="ECO:0000256" key="1">
    <source>
        <dbReference type="SAM" id="MobiDB-lite"/>
    </source>
</evidence>